<dbReference type="Pfam" id="PF13087">
    <property type="entry name" value="AAA_12"/>
    <property type="match status" value="1"/>
</dbReference>
<feature type="domain" description="DNA2/NAM7 helicase-like C-terminal" evidence="4">
    <location>
        <begin position="99"/>
        <end position="139"/>
    </location>
</feature>
<keyword evidence="2" id="KW-0963">Cytoplasm</keyword>
<accession>A0A9W9Y6R2</accession>
<feature type="domain" description="DNA2/NAM7 helicase helicase" evidence="3">
    <location>
        <begin position="9"/>
        <end position="59"/>
    </location>
</feature>
<name>A0A9W9Y6R2_9CNID</name>
<dbReference type="OrthoDB" id="6513042at2759"/>
<dbReference type="PANTHER" id="PTHR45418:SF1">
    <property type="entry name" value="CANCER_TESTIS ANTIGEN 55"/>
    <property type="match status" value="1"/>
</dbReference>
<keyword evidence="5" id="KW-0547">Nucleotide-binding</keyword>
<evidence type="ECO:0000313" key="5">
    <source>
        <dbReference type="EMBL" id="KAJ7309928.1"/>
    </source>
</evidence>
<dbReference type="PANTHER" id="PTHR45418">
    <property type="entry name" value="CANCER/TESTIS ANTIGEN 55"/>
    <property type="match status" value="1"/>
</dbReference>
<protein>
    <submittedName>
        <fullName evidence="5">Helicase MOV-10</fullName>
        <ecNumber evidence="5">3.6.4.13</ecNumber>
    </submittedName>
</protein>
<dbReference type="GO" id="GO:0016787">
    <property type="term" value="F:hydrolase activity"/>
    <property type="evidence" value="ECO:0007669"/>
    <property type="project" value="UniProtKB-KW"/>
</dbReference>
<gene>
    <name evidence="5" type="primary">MOV10_6</name>
    <name evidence="5" type="ORF">OS493_040237</name>
</gene>
<dbReference type="AlphaFoldDB" id="A0A9W9Y6R2"/>
<evidence type="ECO:0000313" key="6">
    <source>
        <dbReference type="Proteomes" id="UP001163046"/>
    </source>
</evidence>
<proteinExistence type="predicted"/>
<keyword evidence="5" id="KW-0067">ATP-binding</keyword>
<dbReference type="Pfam" id="PF13086">
    <property type="entry name" value="AAA_11"/>
    <property type="match status" value="1"/>
</dbReference>
<dbReference type="SUPFAM" id="SSF52540">
    <property type="entry name" value="P-loop containing nucleoside triphosphate hydrolases"/>
    <property type="match status" value="1"/>
</dbReference>
<dbReference type="InterPro" id="IPR041679">
    <property type="entry name" value="DNA2/NAM7-like_C"/>
</dbReference>
<dbReference type="GO" id="GO:0005737">
    <property type="term" value="C:cytoplasm"/>
    <property type="evidence" value="ECO:0007669"/>
    <property type="project" value="UniProtKB-SubCell"/>
</dbReference>
<reference evidence="5" key="1">
    <citation type="submission" date="2023-01" db="EMBL/GenBank/DDBJ databases">
        <title>Genome assembly of the deep-sea coral Lophelia pertusa.</title>
        <authorList>
            <person name="Herrera S."/>
            <person name="Cordes E."/>
        </authorList>
    </citation>
    <scope>NUCLEOTIDE SEQUENCE</scope>
    <source>
        <strain evidence="5">USNM1676648</strain>
        <tissue evidence="5">Polyp</tissue>
    </source>
</reference>
<dbReference type="GO" id="GO:0003724">
    <property type="term" value="F:RNA helicase activity"/>
    <property type="evidence" value="ECO:0007669"/>
    <property type="project" value="UniProtKB-EC"/>
</dbReference>
<sequence length="214" mass="24042">YLERFLAKHFTHVFIDEAGHSLQPECLVPLAGLFSTETPGGGQLVFAGDPQQLGPVLRSPVAIKCGLGMSLLEWMMTKVPFYGRILQDEEDELGDYNPLIITKLLKNYRSHPSILELPNKMFYDDELEAHADELKRESLCSEESGPCSLTRLTSQICGKVHSVLYVDSKGYRGCDFKTASEDEQDLASCLPEAAFIWILRKHYDGLWSLPLMTV</sequence>
<evidence type="ECO:0000259" key="3">
    <source>
        <dbReference type="Pfam" id="PF13086"/>
    </source>
</evidence>
<keyword evidence="5" id="KW-0347">Helicase</keyword>
<keyword evidence="6" id="KW-1185">Reference proteome</keyword>
<dbReference type="EMBL" id="MU828097">
    <property type="protein sequence ID" value="KAJ7309928.1"/>
    <property type="molecule type" value="Genomic_DNA"/>
</dbReference>
<evidence type="ECO:0000256" key="1">
    <source>
        <dbReference type="ARBA" id="ARBA00004496"/>
    </source>
</evidence>
<dbReference type="InterPro" id="IPR027417">
    <property type="entry name" value="P-loop_NTPase"/>
</dbReference>
<feature type="non-terminal residue" evidence="5">
    <location>
        <position position="1"/>
    </location>
</feature>
<dbReference type="InterPro" id="IPR041677">
    <property type="entry name" value="DNA2/NAM7_AAA_11"/>
</dbReference>
<dbReference type="Proteomes" id="UP001163046">
    <property type="component" value="Unassembled WGS sequence"/>
</dbReference>
<organism evidence="5 6">
    <name type="scientific">Desmophyllum pertusum</name>
    <dbReference type="NCBI Taxonomy" id="174260"/>
    <lineage>
        <taxon>Eukaryota</taxon>
        <taxon>Metazoa</taxon>
        <taxon>Cnidaria</taxon>
        <taxon>Anthozoa</taxon>
        <taxon>Hexacorallia</taxon>
        <taxon>Scleractinia</taxon>
        <taxon>Caryophylliina</taxon>
        <taxon>Caryophylliidae</taxon>
        <taxon>Desmophyllum</taxon>
    </lineage>
</organism>
<keyword evidence="5" id="KW-0378">Hydrolase</keyword>
<evidence type="ECO:0000259" key="4">
    <source>
        <dbReference type="Pfam" id="PF13087"/>
    </source>
</evidence>
<dbReference type="EC" id="3.6.4.13" evidence="5"/>
<comment type="subcellular location">
    <subcellularLocation>
        <location evidence="1">Cytoplasm</location>
    </subcellularLocation>
</comment>
<comment type="caution">
    <text evidence="5">The sequence shown here is derived from an EMBL/GenBank/DDBJ whole genome shotgun (WGS) entry which is preliminary data.</text>
</comment>
<dbReference type="Gene3D" id="3.40.50.300">
    <property type="entry name" value="P-loop containing nucleotide triphosphate hydrolases"/>
    <property type="match status" value="2"/>
</dbReference>
<evidence type="ECO:0000256" key="2">
    <source>
        <dbReference type="ARBA" id="ARBA00022490"/>
    </source>
</evidence>